<feature type="chain" id="PRO_5046142784" description="Outer membrane protein beta-barrel domain-containing protein" evidence="2">
    <location>
        <begin position="19"/>
        <end position="167"/>
    </location>
</feature>
<dbReference type="Gene3D" id="2.40.160.40">
    <property type="entry name" value="monomeric porin ompg"/>
    <property type="match status" value="1"/>
</dbReference>
<dbReference type="Pfam" id="PF13568">
    <property type="entry name" value="OMP_b-brl_2"/>
    <property type="match status" value="1"/>
</dbReference>
<evidence type="ECO:0000313" key="4">
    <source>
        <dbReference type="EMBL" id="GGP05941.1"/>
    </source>
</evidence>
<name>A0ABQ2NMH6_9FLAO</name>
<dbReference type="RefSeq" id="WP_188618392.1">
    <property type="nucleotide sequence ID" value="NZ_BMLV01000006.1"/>
</dbReference>
<evidence type="ECO:0000313" key="5">
    <source>
        <dbReference type="Proteomes" id="UP000620064"/>
    </source>
</evidence>
<dbReference type="InterPro" id="IPR053713">
    <property type="entry name" value="Bact_OM_Channel_sf"/>
</dbReference>
<keyword evidence="5" id="KW-1185">Reference proteome</keyword>
<protein>
    <recommendedName>
        <fullName evidence="3">Outer membrane protein beta-barrel domain-containing protein</fullName>
    </recommendedName>
</protein>
<dbReference type="SUPFAM" id="SSF56925">
    <property type="entry name" value="OMPA-like"/>
    <property type="match status" value="1"/>
</dbReference>
<proteinExistence type="predicted"/>
<dbReference type="InterPro" id="IPR025665">
    <property type="entry name" value="Beta-barrel_OMP_2"/>
</dbReference>
<comment type="caution">
    <text evidence="4">The sequence shown here is derived from an EMBL/GenBank/DDBJ whole genome shotgun (WGS) entry which is preliminary data.</text>
</comment>
<dbReference type="EMBL" id="BMLV01000006">
    <property type="protein sequence ID" value="GGP05941.1"/>
    <property type="molecule type" value="Genomic_DNA"/>
</dbReference>
<evidence type="ECO:0000259" key="3">
    <source>
        <dbReference type="Pfam" id="PF13568"/>
    </source>
</evidence>
<feature type="signal peptide" evidence="2">
    <location>
        <begin position="1"/>
        <end position="18"/>
    </location>
</feature>
<sequence length="167" mass="18412">MKKLFLVGVLALFGVVNAQHFGVNAGFLSLNAKVKLLDMKGSETKSGYYVGLFGEFGNEKFKFQPAVNLIGNEDGNALQIPLIAKFYVADKFNLQAGPQLMFDLEEVPEGFNALNFGLGLGLGYDINNKFLLEARYSIQLNNHLENSSSNYSAKINYLSIGLGYRLK</sequence>
<gene>
    <name evidence="4" type="ORF">GCM10010992_24180</name>
</gene>
<evidence type="ECO:0000256" key="2">
    <source>
        <dbReference type="SAM" id="SignalP"/>
    </source>
</evidence>
<feature type="domain" description="Outer membrane protein beta-barrel" evidence="3">
    <location>
        <begin position="77"/>
        <end position="142"/>
    </location>
</feature>
<evidence type="ECO:0000256" key="1">
    <source>
        <dbReference type="ARBA" id="ARBA00022729"/>
    </source>
</evidence>
<dbReference type="Proteomes" id="UP000620064">
    <property type="component" value="Unassembled WGS sequence"/>
</dbReference>
<organism evidence="4 5">
    <name type="scientific">Cloacibacterium rupense</name>
    <dbReference type="NCBI Taxonomy" id="517423"/>
    <lineage>
        <taxon>Bacteria</taxon>
        <taxon>Pseudomonadati</taxon>
        <taxon>Bacteroidota</taxon>
        <taxon>Flavobacteriia</taxon>
        <taxon>Flavobacteriales</taxon>
        <taxon>Weeksellaceae</taxon>
    </lineage>
</organism>
<keyword evidence="1 2" id="KW-0732">Signal</keyword>
<accession>A0ABQ2NMH6</accession>
<reference evidence="5" key="1">
    <citation type="journal article" date="2019" name="Int. J. Syst. Evol. Microbiol.">
        <title>The Global Catalogue of Microorganisms (GCM) 10K type strain sequencing project: providing services to taxonomists for standard genome sequencing and annotation.</title>
        <authorList>
            <consortium name="The Broad Institute Genomics Platform"/>
            <consortium name="The Broad Institute Genome Sequencing Center for Infectious Disease"/>
            <person name="Wu L."/>
            <person name="Ma J."/>
        </authorList>
    </citation>
    <scope>NUCLEOTIDE SEQUENCE [LARGE SCALE GENOMIC DNA]</scope>
    <source>
        <strain evidence="5">CGMCC 1.7656</strain>
    </source>
</reference>
<dbReference type="InterPro" id="IPR011250">
    <property type="entry name" value="OMP/PagP_B-barrel"/>
</dbReference>